<evidence type="ECO:0000259" key="1">
    <source>
        <dbReference type="Pfam" id="PF05050"/>
    </source>
</evidence>
<reference evidence="3" key="1">
    <citation type="submission" date="2025-08" db="UniProtKB">
        <authorList>
            <consortium name="RefSeq"/>
        </authorList>
    </citation>
    <scope>IDENTIFICATION</scope>
    <source>
        <tissue evidence="3">Whole organism</tissue>
    </source>
</reference>
<dbReference type="KEGG" id="hazt:108675246"/>
<dbReference type="InterPro" id="IPR029063">
    <property type="entry name" value="SAM-dependent_MTases_sf"/>
</dbReference>
<evidence type="ECO:0000313" key="3">
    <source>
        <dbReference type="RefSeq" id="XP_018018729.1"/>
    </source>
</evidence>
<dbReference type="Gene3D" id="3.40.50.150">
    <property type="entry name" value="Vaccinia Virus protein VP39"/>
    <property type="match status" value="1"/>
</dbReference>
<dbReference type="GO" id="GO:0005886">
    <property type="term" value="C:plasma membrane"/>
    <property type="evidence" value="ECO:0007669"/>
    <property type="project" value="TreeGrafter"/>
</dbReference>
<organism evidence="2 3">
    <name type="scientific">Hyalella azteca</name>
    <name type="common">Amphipod</name>
    <dbReference type="NCBI Taxonomy" id="294128"/>
    <lineage>
        <taxon>Eukaryota</taxon>
        <taxon>Metazoa</taxon>
        <taxon>Ecdysozoa</taxon>
        <taxon>Arthropoda</taxon>
        <taxon>Crustacea</taxon>
        <taxon>Multicrustacea</taxon>
        <taxon>Malacostraca</taxon>
        <taxon>Eumalacostraca</taxon>
        <taxon>Peracarida</taxon>
        <taxon>Amphipoda</taxon>
        <taxon>Senticaudata</taxon>
        <taxon>Talitrida</taxon>
        <taxon>Talitroidea</taxon>
        <taxon>Hyalellidae</taxon>
        <taxon>Hyalella</taxon>
    </lineage>
</organism>
<sequence>MPVKLVTPSRAGLIISTAAVVSLMQLAFISPPPSSSSSLDVGRQTYLEKALRGPIAQDDPLLLEWILDKTAPPSREPYNLNYFFSGLSDEFNSSNPYSPSQEFILEHIENFFGAQINMPFVFVEAGAYDGEFLSNTLMLEKEHGWRGLLIEPNRKSFEKLLAKHRKAWAINACLSTNPFPSQESFTTVEASGKIDFIANAIPGAKPGPNGMNDTGKASSRLSRFYNYSDDTLRPAGRETVQCLPLYSITRALNMNHINLFSLDVEGAEMDILKTIPWGALTFTMLVIEHIPGDTLLVEFMESKGYALIAHQYPDYIFVVKTAVKFQLPISPGNRRKKFWKTSKKLL</sequence>
<dbReference type="Proteomes" id="UP000694843">
    <property type="component" value="Unplaced"/>
</dbReference>
<dbReference type="PANTHER" id="PTHR34009">
    <property type="entry name" value="PROTEIN STAR"/>
    <property type="match status" value="1"/>
</dbReference>
<feature type="domain" description="Methyltransferase FkbM" evidence="1">
    <location>
        <begin position="125"/>
        <end position="305"/>
    </location>
</feature>
<protein>
    <submittedName>
        <fullName evidence="3">Uncharacterized protein LOC108675246</fullName>
    </submittedName>
</protein>
<dbReference type="RefSeq" id="XP_018018729.1">
    <property type="nucleotide sequence ID" value="XM_018163240.1"/>
</dbReference>
<dbReference type="GO" id="GO:0006888">
    <property type="term" value="P:endoplasmic reticulum to Golgi vesicle-mediated transport"/>
    <property type="evidence" value="ECO:0007669"/>
    <property type="project" value="TreeGrafter"/>
</dbReference>
<name>A0A8B7NY41_HYAAZ</name>
<dbReference type="GeneID" id="108675246"/>
<proteinExistence type="predicted"/>
<keyword evidence="2" id="KW-1185">Reference proteome</keyword>
<dbReference type="GO" id="GO:0005794">
    <property type="term" value="C:Golgi apparatus"/>
    <property type="evidence" value="ECO:0007669"/>
    <property type="project" value="TreeGrafter"/>
</dbReference>
<dbReference type="InterPro" id="IPR053202">
    <property type="entry name" value="EGF_Rcpt_Signaling_Reg"/>
</dbReference>
<dbReference type="PANTHER" id="PTHR34009:SF2">
    <property type="entry name" value="PROTEIN STAR"/>
    <property type="match status" value="1"/>
</dbReference>
<accession>A0A8B7NY41</accession>
<dbReference type="Pfam" id="PF05050">
    <property type="entry name" value="Methyltransf_21"/>
    <property type="match status" value="1"/>
</dbReference>
<evidence type="ECO:0000313" key="2">
    <source>
        <dbReference type="Proteomes" id="UP000694843"/>
    </source>
</evidence>
<gene>
    <name evidence="3" type="primary">LOC108675246</name>
</gene>
<dbReference type="OrthoDB" id="6352234at2759"/>
<dbReference type="GO" id="GO:0005789">
    <property type="term" value="C:endoplasmic reticulum membrane"/>
    <property type="evidence" value="ECO:0007669"/>
    <property type="project" value="TreeGrafter"/>
</dbReference>
<dbReference type="GO" id="GO:0031902">
    <property type="term" value="C:late endosome membrane"/>
    <property type="evidence" value="ECO:0007669"/>
    <property type="project" value="TreeGrafter"/>
</dbReference>
<dbReference type="AlphaFoldDB" id="A0A8B7NY41"/>
<dbReference type="SUPFAM" id="SSF53335">
    <property type="entry name" value="S-adenosyl-L-methionine-dependent methyltransferases"/>
    <property type="match status" value="1"/>
</dbReference>
<dbReference type="GO" id="GO:0016197">
    <property type="term" value="P:endosomal transport"/>
    <property type="evidence" value="ECO:0007669"/>
    <property type="project" value="TreeGrafter"/>
</dbReference>
<dbReference type="InterPro" id="IPR006342">
    <property type="entry name" value="FkbM_mtfrase"/>
</dbReference>